<dbReference type="InterPro" id="IPR009100">
    <property type="entry name" value="AcylCoA_DH/oxidase_NM_dom_sf"/>
</dbReference>
<dbReference type="EMBL" id="CP116942">
    <property type="protein sequence ID" value="WCO66160.1"/>
    <property type="molecule type" value="Genomic_DNA"/>
</dbReference>
<gene>
    <name evidence="10" type="ORF">PO878_16790</name>
</gene>
<dbReference type="InterPro" id="IPR013786">
    <property type="entry name" value="AcylCoA_DH/ox_N"/>
</dbReference>
<keyword evidence="11" id="KW-1185">Reference proteome</keyword>
<keyword evidence="3 6" id="KW-0285">Flavoprotein</keyword>
<dbReference type="Gene3D" id="1.20.140.10">
    <property type="entry name" value="Butyryl-CoA Dehydrogenase, subunit A, domain 3"/>
    <property type="match status" value="1"/>
</dbReference>
<keyword evidence="5 6" id="KW-0560">Oxidoreductase</keyword>
<dbReference type="InterPro" id="IPR037069">
    <property type="entry name" value="AcylCoA_DH/ox_N_sf"/>
</dbReference>
<dbReference type="PANTHER" id="PTHR43292:SF3">
    <property type="entry name" value="ACYL-COA DEHYDROGENASE FADE29"/>
    <property type="match status" value="1"/>
</dbReference>
<evidence type="ECO:0000259" key="7">
    <source>
        <dbReference type="Pfam" id="PF00441"/>
    </source>
</evidence>
<dbReference type="SUPFAM" id="SSF56645">
    <property type="entry name" value="Acyl-CoA dehydrogenase NM domain-like"/>
    <property type="match status" value="1"/>
</dbReference>
<dbReference type="AlphaFoldDB" id="A0AAF0BUW6"/>
<proteinExistence type="inferred from homology"/>
<protein>
    <submittedName>
        <fullName evidence="10">Acyl-CoA dehydrogenase family protein</fullName>
    </submittedName>
</protein>
<evidence type="ECO:0000259" key="9">
    <source>
        <dbReference type="Pfam" id="PF02771"/>
    </source>
</evidence>
<dbReference type="KEGG" id="ima:PO878_16790"/>
<dbReference type="Pfam" id="PF02770">
    <property type="entry name" value="Acyl-CoA_dh_M"/>
    <property type="match status" value="1"/>
</dbReference>
<dbReference type="GO" id="GO:0005886">
    <property type="term" value="C:plasma membrane"/>
    <property type="evidence" value="ECO:0007669"/>
    <property type="project" value="TreeGrafter"/>
</dbReference>
<feature type="domain" description="Acyl-CoA dehydrogenase/oxidase N-terminal" evidence="9">
    <location>
        <begin position="6"/>
        <end position="119"/>
    </location>
</feature>
<dbReference type="Proteomes" id="UP001216390">
    <property type="component" value="Chromosome"/>
</dbReference>
<evidence type="ECO:0000259" key="8">
    <source>
        <dbReference type="Pfam" id="PF02770"/>
    </source>
</evidence>
<dbReference type="InterPro" id="IPR036250">
    <property type="entry name" value="AcylCo_DH-like_C"/>
</dbReference>
<dbReference type="InterPro" id="IPR046373">
    <property type="entry name" value="Acyl-CoA_Oxase/DH_mid-dom_sf"/>
</dbReference>
<dbReference type="InterPro" id="IPR052161">
    <property type="entry name" value="Mycobact_Acyl-CoA_DH"/>
</dbReference>
<keyword evidence="4 6" id="KW-0274">FAD</keyword>
<evidence type="ECO:0000256" key="1">
    <source>
        <dbReference type="ARBA" id="ARBA00001974"/>
    </source>
</evidence>
<dbReference type="GO" id="GO:0050660">
    <property type="term" value="F:flavin adenine dinucleotide binding"/>
    <property type="evidence" value="ECO:0007669"/>
    <property type="project" value="InterPro"/>
</dbReference>
<sequence>MHLAYTSEQAALQKELRSYFADIMTPEVEAAAAAGETGDPACLEAVRKMGADGWLGVGWPTEFGGRGFGPVEQFIFMNEAWRSGAPVPFLSVNTVGPTIMEFGTEAQRAHFLPKILAGELHFSIGYTEPGSGTDLASLTTKAVKDGDEWVINGQKIYTSLASYADYIWLAARTDPEAAKHRGITMFAVPATDPGYSYSKISTMVNASTFNTFYDDVRVGDDAIIGGLNRGWDLIVNQLNYERVSLSPPGMIEGIYEAVVGWAKEATTASGAPVADQEWVRVNLARVRAGLDFLRLVNWKVAALDAAGQSPNPADASATKVFGTEYFIEAYRLLMEVLGARGALRQESPEAFLAGRLERAYQGTLILTFGGGTNEIQRDLIAMFGLAMPRTPRM</sequence>
<dbReference type="Pfam" id="PF00441">
    <property type="entry name" value="Acyl-CoA_dh_1"/>
    <property type="match status" value="1"/>
</dbReference>
<evidence type="ECO:0000256" key="4">
    <source>
        <dbReference type="ARBA" id="ARBA00022827"/>
    </source>
</evidence>
<evidence type="ECO:0000313" key="10">
    <source>
        <dbReference type="EMBL" id="WCO66160.1"/>
    </source>
</evidence>
<dbReference type="Pfam" id="PF02771">
    <property type="entry name" value="Acyl-CoA_dh_N"/>
    <property type="match status" value="1"/>
</dbReference>
<evidence type="ECO:0000313" key="11">
    <source>
        <dbReference type="Proteomes" id="UP001216390"/>
    </source>
</evidence>
<dbReference type="InterPro" id="IPR009075">
    <property type="entry name" value="AcylCo_DH/oxidase_C"/>
</dbReference>
<comment type="cofactor">
    <cofactor evidence="1 6">
        <name>FAD</name>
        <dbReference type="ChEBI" id="CHEBI:57692"/>
    </cofactor>
</comment>
<feature type="domain" description="Acyl-CoA dehydrogenase/oxidase C-terminal" evidence="7">
    <location>
        <begin position="228"/>
        <end position="382"/>
    </location>
</feature>
<dbReference type="Gene3D" id="2.40.110.10">
    <property type="entry name" value="Butyryl-CoA Dehydrogenase, subunit A, domain 2"/>
    <property type="match status" value="1"/>
</dbReference>
<dbReference type="InterPro" id="IPR006091">
    <property type="entry name" value="Acyl-CoA_Oxase/DH_mid-dom"/>
</dbReference>
<evidence type="ECO:0000256" key="2">
    <source>
        <dbReference type="ARBA" id="ARBA00009347"/>
    </source>
</evidence>
<comment type="similarity">
    <text evidence="2 6">Belongs to the acyl-CoA dehydrogenase family.</text>
</comment>
<name>A0AAF0BUW6_9ACTN</name>
<evidence type="ECO:0000256" key="5">
    <source>
        <dbReference type="ARBA" id="ARBA00023002"/>
    </source>
</evidence>
<dbReference type="Gene3D" id="1.10.540.10">
    <property type="entry name" value="Acyl-CoA dehydrogenase/oxidase, N-terminal domain"/>
    <property type="match status" value="1"/>
</dbReference>
<reference evidence="10" key="1">
    <citation type="submission" date="2023-01" db="EMBL/GenBank/DDBJ databases">
        <title>The diversity of Class Acidimicrobiia in South China Sea sediment environments and the proposal of Iamia marina sp. nov., a novel species of the genus Iamia.</title>
        <authorList>
            <person name="He Y."/>
            <person name="Tian X."/>
        </authorList>
    </citation>
    <scope>NUCLEOTIDE SEQUENCE</scope>
    <source>
        <strain evidence="10">DSM 19957</strain>
    </source>
</reference>
<accession>A0AAF0BUW6</accession>
<dbReference type="SUPFAM" id="SSF47203">
    <property type="entry name" value="Acyl-CoA dehydrogenase C-terminal domain-like"/>
    <property type="match status" value="1"/>
</dbReference>
<dbReference type="RefSeq" id="WP_272735684.1">
    <property type="nucleotide sequence ID" value="NZ_CP116942.1"/>
</dbReference>
<feature type="domain" description="Acyl-CoA oxidase/dehydrogenase middle" evidence="8">
    <location>
        <begin position="124"/>
        <end position="204"/>
    </location>
</feature>
<organism evidence="10 11">
    <name type="scientific">Iamia majanohamensis</name>
    <dbReference type="NCBI Taxonomy" id="467976"/>
    <lineage>
        <taxon>Bacteria</taxon>
        <taxon>Bacillati</taxon>
        <taxon>Actinomycetota</taxon>
        <taxon>Acidimicrobiia</taxon>
        <taxon>Acidimicrobiales</taxon>
        <taxon>Iamiaceae</taxon>
        <taxon>Iamia</taxon>
    </lineage>
</organism>
<evidence type="ECO:0000256" key="6">
    <source>
        <dbReference type="RuleBase" id="RU362125"/>
    </source>
</evidence>
<dbReference type="GO" id="GO:0016627">
    <property type="term" value="F:oxidoreductase activity, acting on the CH-CH group of donors"/>
    <property type="evidence" value="ECO:0007669"/>
    <property type="project" value="InterPro"/>
</dbReference>
<evidence type="ECO:0000256" key="3">
    <source>
        <dbReference type="ARBA" id="ARBA00022630"/>
    </source>
</evidence>
<dbReference type="PANTHER" id="PTHR43292">
    <property type="entry name" value="ACYL-COA DEHYDROGENASE"/>
    <property type="match status" value="1"/>
</dbReference>